<accession>L7CIP4</accession>
<dbReference type="Proteomes" id="UP000010959">
    <property type="component" value="Unassembled WGS sequence"/>
</dbReference>
<proteinExistence type="predicted"/>
<dbReference type="AlphaFoldDB" id="L7CIP4"/>
<comment type="caution">
    <text evidence="1">The sequence shown here is derived from an EMBL/GenBank/DDBJ whole genome shotgun (WGS) entry which is preliminary data.</text>
</comment>
<evidence type="ECO:0000313" key="2">
    <source>
        <dbReference type="Proteomes" id="UP000010959"/>
    </source>
</evidence>
<dbReference type="EMBL" id="AMWG01000060">
    <property type="protein sequence ID" value="ELP33467.1"/>
    <property type="molecule type" value="Genomic_DNA"/>
</dbReference>
<gene>
    <name evidence="1" type="ORF">RBSWK_02598</name>
</gene>
<evidence type="ECO:0000313" key="1">
    <source>
        <dbReference type="EMBL" id="ELP33467.1"/>
    </source>
</evidence>
<organism evidence="1 2">
    <name type="scientific">Rhodopirellula baltica SWK14</name>
    <dbReference type="NCBI Taxonomy" id="993516"/>
    <lineage>
        <taxon>Bacteria</taxon>
        <taxon>Pseudomonadati</taxon>
        <taxon>Planctomycetota</taxon>
        <taxon>Planctomycetia</taxon>
        <taxon>Pirellulales</taxon>
        <taxon>Pirellulaceae</taxon>
        <taxon>Rhodopirellula</taxon>
    </lineage>
</organism>
<sequence length="68" mass="7563">MFHFKPPDALLRSNAWFAAIVAHGTAAIVSDAAFVSHEHPAVSNYRIREQCEPSDHCSRLYTAIEHGD</sequence>
<reference evidence="1 2" key="1">
    <citation type="journal article" date="2013" name="Mar. Genomics">
        <title>Expression of sulfatases in Rhodopirellula baltica and the diversity of sulfatases in the genus Rhodopirellula.</title>
        <authorList>
            <person name="Wegner C.E."/>
            <person name="Richter-Heitmann T."/>
            <person name="Klindworth A."/>
            <person name="Klockow C."/>
            <person name="Richter M."/>
            <person name="Achstetter T."/>
            <person name="Glockner F.O."/>
            <person name="Harder J."/>
        </authorList>
    </citation>
    <scope>NUCLEOTIDE SEQUENCE [LARGE SCALE GENOMIC DNA]</scope>
    <source>
        <strain evidence="1 2">SWK14</strain>
    </source>
</reference>
<name>L7CIP4_RHOBT</name>
<dbReference type="PATRIC" id="fig|993516.3.peg.2767"/>
<protein>
    <submittedName>
        <fullName evidence="1">Uncharacterized protein</fullName>
    </submittedName>
</protein>